<dbReference type="RefSeq" id="WP_179750266.1">
    <property type="nucleotide sequence ID" value="NZ_JACCBU010000001.1"/>
</dbReference>
<evidence type="ECO:0000313" key="7">
    <source>
        <dbReference type="Proteomes" id="UP000569914"/>
    </source>
</evidence>
<keyword evidence="7" id="KW-1185">Reference proteome</keyword>
<dbReference type="Pfam" id="PF01850">
    <property type="entry name" value="PIN"/>
    <property type="match status" value="1"/>
</dbReference>
<dbReference type="InterPro" id="IPR029060">
    <property type="entry name" value="PIN-like_dom_sf"/>
</dbReference>
<comment type="caution">
    <text evidence="6">The sequence shown here is derived from an EMBL/GenBank/DDBJ whole genome shotgun (WGS) entry which is preliminary data.</text>
</comment>
<evidence type="ECO:0000313" key="6">
    <source>
        <dbReference type="EMBL" id="NYE70647.1"/>
    </source>
</evidence>
<dbReference type="AlphaFoldDB" id="A0A7Y9I5M3"/>
<sequence length="125" mass="14143">MTLLDTHVVVWLYEDPERLLPAKVRRRLESDVLVLSPFVGLELQYLHEVGRIEVPGKTVIGQLVPKLEMIVSDPPAALICDVAATLNWTRDPFDRLISAHAAATAMPLITKDRTIRKQLPQAWWP</sequence>
<dbReference type="InterPro" id="IPR002716">
    <property type="entry name" value="PIN_dom"/>
</dbReference>
<name>A0A7Y9I5M3_9ACTN</name>
<dbReference type="EMBL" id="JACCBU010000001">
    <property type="protein sequence ID" value="NYE70647.1"/>
    <property type="molecule type" value="Genomic_DNA"/>
</dbReference>
<gene>
    <name evidence="6" type="ORF">BKA15_001976</name>
</gene>
<organism evidence="6 7">
    <name type="scientific">Microlunatus parietis</name>
    <dbReference type="NCBI Taxonomy" id="682979"/>
    <lineage>
        <taxon>Bacteria</taxon>
        <taxon>Bacillati</taxon>
        <taxon>Actinomycetota</taxon>
        <taxon>Actinomycetes</taxon>
        <taxon>Propionibacteriales</taxon>
        <taxon>Propionibacteriaceae</taxon>
        <taxon>Microlunatus</taxon>
    </lineage>
</organism>
<evidence type="ECO:0000256" key="2">
    <source>
        <dbReference type="ARBA" id="ARBA00022723"/>
    </source>
</evidence>
<dbReference type="SUPFAM" id="SSF88723">
    <property type="entry name" value="PIN domain-like"/>
    <property type="match status" value="1"/>
</dbReference>
<feature type="domain" description="PIN" evidence="5">
    <location>
        <begin position="3"/>
        <end position="117"/>
    </location>
</feature>
<keyword evidence="3" id="KW-0378">Hydrolase</keyword>
<dbReference type="GO" id="GO:0004518">
    <property type="term" value="F:nuclease activity"/>
    <property type="evidence" value="ECO:0007669"/>
    <property type="project" value="UniProtKB-KW"/>
</dbReference>
<evidence type="ECO:0000256" key="4">
    <source>
        <dbReference type="ARBA" id="ARBA00022842"/>
    </source>
</evidence>
<accession>A0A7Y9I5M3</accession>
<evidence type="ECO:0000259" key="5">
    <source>
        <dbReference type="Pfam" id="PF01850"/>
    </source>
</evidence>
<dbReference type="Proteomes" id="UP000569914">
    <property type="component" value="Unassembled WGS sequence"/>
</dbReference>
<keyword evidence="2" id="KW-0479">Metal-binding</keyword>
<evidence type="ECO:0000256" key="1">
    <source>
        <dbReference type="ARBA" id="ARBA00022722"/>
    </source>
</evidence>
<proteinExistence type="predicted"/>
<reference evidence="6 7" key="1">
    <citation type="submission" date="2020-07" db="EMBL/GenBank/DDBJ databases">
        <title>Sequencing the genomes of 1000 actinobacteria strains.</title>
        <authorList>
            <person name="Klenk H.-P."/>
        </authorList>
    </citation>
    <scope>NUCLEOTIDE SEQUENCE [LARGE SCALE GENOMIC DNA]</scope>
    <source>
        <strain evidence="6 7">DSM 22083</strain>
    </source>
</reference>
<keyword evidence="4" id="KW-0460">Magnesium</keyword>
<dbReference type="GO" id="GO:0016787">
    <property type="term" value="F:hydrolase activity"/>
    <property type="evidence" value="ECO:0007669"/>
    <property type="project" value="UniProtKB-KW"/>
</dbReference>
<dbReference type="GO" id="GO:0046872">
    <property type="term" value="F:metal ion binding"/>
    <property type="evidence" value="ECO:0007669"/>
    <property type="project" value="UniProtKB-KW"/>
</dbReference>
<evidence type="ECO:0000256" key="3">
    <source>
        <dbReference type="ARBA" id="ARBA00022801"/>
    </source>
</evidence>
<keyword evidence="1" id="KW-0540">Nuclease</keyword>
<protein>
    <submittedName>
        <fullName evidence="6">PIN domain nuclease of toxin-antitoxin system</fullName>
    </submittedName>
</protein>
<dbReference type="Gene3D" id="3.40.50.1010">
    <property type="entry name" value="5'-nuclease"/>
    <property type="match status" value="1"/>
</dbReference>